<accession>A0A9P8AJ97</accession>
<dbReference type="Gene3D" id="3.40.50.720">
    <property type="entry name" value="NAD(P)-binding Rossmann-like Domain"/>
    <property type="match status" value="2"/>
</dbReference>
<keyword evidence="1 3" id="KW-0560">Oxidoreductase</keyword>
<dbReference type="InterPro" id="IPR006139">
    <property type="entry name" value="D-isomer_2_OHA_DH_cat_dom"/>
</dbReference>
<evidence type="ECO:0000313" key="6">
    <source>
        <dbReference type="EMBL" id="KAG7194639.1"/>
    </source>
</evidence>
<dbReference type="PANTHER" id="PTHR10996">
    <property type="entry name" value="2-HYDROXYACID DEHYDROGENASE-RELATED"/>
    <property type="match status" value="1"/>
</dbReference>
<dbReference type="InterPro" id="IPR036291">
    <property type="entry name" value="NAD(P)-bd_dom_sf"/>
</dbReference>
<dbReference type="GO" id="GO:0030267">
    <property type="term" value="F:glyoxylate reductase (NADPH) activity"/>
    <property type="evidence" value="ECO:0007669"/>
    <property type="project" value="TreeGrafter"/>
</dbReference>
<feature type="domain" description="D-isomer specific 2-hydroxyacid dehydrogenase catalytic" evidence="4">
    <location>
        <begin position="65"/>
        <end position="357"/>
    </location>
</feature>
<sequence length="365" mass="39931">MTKPKVLFVGDLNKDLPEYIEFRKKFECIDYTIESDTQLILDFQTKFHDIAAIYGGWLGFAGIGGFKNEVLKNAPTSLQLVAVCSVGYDGYDGSGMASRNMHLTNVPSQGAAEPVADLVMYNTLASFRNFCMFQQVVSPKINHTVQIRSISQSGAFDSETGHAQPGPVTGYAFGEIIAGRSCLNPRGHNVLIVGFGNIGQTIAGKLYHGLGMNIHYTKRNKLSDKEEKSLKYPVTYHKNIIDARDIVDLIVIAAPGTPQTVHLVNEEVIDLISKPFRIINIGRGSIIDEGALVKGLKSGKVLFAGLDVYEEEPRIHPELFGRHDVILTPHIGASTMENYDYTAIMAMKNIENVILGGGVGLSKVN</sequence>
<dbReference type="Pfam" id="PF02826">
    <property type="entry name" value="2-Hacid_dh_C"/>
    <property type="match status" value="1"/>
</dbReference>
<keyword evidence="2" id="KW-0520">NAD</keyword>
<dbReference type="InterPro" id="IPR006140">
    <property type="entry name" value="D-isomer_DH_NAD-bd"/>
</dbReference>
<evidence type="ECO:0000259" key="5">
    <source>
        <dbReference type="Pfam" id="PF02826"/>
    </source>
</evidence>
<keyword evidence="7" id="KW-1185">Reference proteome</keyword>
<dbReference type="GO" id="GO:0051287">
    <property type="term" value="F:NAD binding"/>
    <property type="evidence" value="ECO:0007669"/>
    <property type="project" value="InterPro"/>
</dbReference>
<comment type="caution">
    <text evidence="6">The sequence shown here is derived from an EMBL/GenBank/DDBJ whole genome shotgun (WGS) entry which is preliminary data.</text>
</comment>
<protein>
    <submittedName>
        <fullName evidence="6">Uncharacterized protein</fullName>
    </submittedName>
</protein>
<gene>
    <name evidence="6" type="ORF">KQ657_004315</name>
</gene>
<dbReference type="SUPFAM" id="SSF51735">
    <property type="entry name" value="NAD(P)-binding Rossmann-fold domains"/>
    <property type="match status" value="1"/>
</dbReference>
<dbReference type="GO" id="GO:0005829">
    <property type="term" value="C:cytosol"/>
    <property type="evidence" value="ECO:0007669"/>
    <property type="project" value="TreeGrafter"/>
</dbReference>
<dbReference type="GO" id="GO:0016618">
    <property type="term" value="F:hydroxypyruvate reductase [NAD(P)H] activity"/>
    <property type="evidence" value="ECO:0007669"/>
    <property type="project" value="TreeGrafter"/>
</dbReference>
<dbReference type="RefSeq" id="XP_043050186.1">
    <property type="nucleotide sequence ID" value="XM_043194989.1"/>
</dbReference>
<comment type="similarity">
    <text evidence="3">Belongs to the D-isomer specific 2-hydroxyacid dehydrogenase family.</text>
</comment>
<reference evidence="6" key="1">
    <citation type="submission" date="2021-03" db="EMBL/GenBank/DDBJ databases">
        <authorList>
            <person name="Palmer J.M."/>
        </authorList>
    </citation>
    <scope>NUCLEOTIDE SEQUENCE</scope>
    <source>
        <strain evidence="6">ARV_011</strain>
    </source>
</reference>
<dbReference type="EMBL" id="JAHMUF010000006">
    <property type="protein sequence ID" value="KAG7194639.1"/>
    <property type="molecule type" value="Genomic_DNA"/>
</dbReference>
<organism evidence="6 7">
    <name type="scientific">Scheffersomyces spartinae</name>
    <dbReference type="NCBI Taxonomy" id="45513"/>
    <lineage>
        <taxon>Eukaryota</taxon>
        <taxon>Fungi</taxon>
        <taxon>Dikarya</taxon>
        <taxon>Ascomycota</taxon>
        <taxon>Saccharomycotina</taxon>
        <taxon>Pichiomycetes</taxon>
        <taxon>Debaryomycetaceae</taxon>
        <taxon>Scheffersomyces</taxon>
    </lineage>
</organism>
<dbReference type="SUPFAM" id="SSF52283">
    <property type="entry name" value="Formate/glycerate dehydrogenase catalytic domain-like"/>
    <property type="match status" value="1"/>
</dbReference>
<dbReference type="AlphaFoldDB" id="A0A9P8AJ97"/>
<dbReference type="GeneID" id="66117689"/>
<dbReference type="Proteomes" id="UP000790833">
    <property type="component" value="Unassembled WGS sequence"/>
</dbReference>
<dbReference type="Pfam" id="PF00389">
    <property type="entry name" value="2-Hacid_dh"/>
    <property type="match status" value="1"/>
</dbReference>
<feature type="domain" description="D-isomer specific 2-hydroxyacid dehydrogenase NAD-binding" evidence="5">
    <location>
        <begin position="184"/>
        <end position="332"/>
    </location>
</feature>
<dbReference type="PANTHER" id="PTHR10996:SF178">
    <property type="entry name" value="2-HYDROXYACID DEHYDROGENASE YGL185C-RELATED"/>
    <property type="match status" value="1"/>
</dbReference>
<evidence type="ECO:0000256" key="2">
    <source>
        <dbReference type="ARBA" id="ARBA00023027"/>
    </source>
</evidence>
<evidence type="ECO:0000256" key="3">
    <source>
        <dbReference type="RuleBase" id="RU003719"/>
    </source>
</evidence>
<evidence type="ECO:0000313" key="7">
    <source>
        <dbReference type="Proteomes" id="UP000790833"/>
    </source>
</evidence>
<proteinExistence type="inferred from homology"/>
<dbReference type="InterPro" id="IPR050223">
    <property type="entry name" value="D-isomer_2-hydroxyacid_DH"/>
</dbReference>
<name>A0A9P8AJ97_9ASCO</name>
<dbReference type="OrthoDB" id="298012at2759"/>
<evidence type="ECO:0000256" key="1">
    <source>
        <dbReference type="ARBA" id="ARBA00023002"/>
    </source>
</evidence>
<evidence type="ECO:0000259" key="4">
    <source>
        <dbReference type="Pfam" id="PF00389"/>
    </source>
</evidence>